<dbReference type="EMBL" id="BGPR01001130">
    <property type="protein sequence ID" value="GBM46279.1"/>
    <property type="molecule type" value="Genomic_DNA"/>
</dbReference>
<gene>
    <name evidence="1" type="ORF">AVEN_139838_1</name>
</gene>
<dbReference type="PANTHER" id="PTHR38681:SF1">
    <property type="entry name" value="RETROVIRUS-RELATED POL POLYPROTEIN FROM TRANSPOSON 412-LIKE PROTEIN"/>
    <property type="match status" value="1"/>
</dbReference>
<proteinExistence type="predicted"/>
<dbReference type="OrthoDB" id="6432186at2759"/>
<keyword evidence="2" id="KW-1185">Reference proteome</keyword>
<protein>
    <recommendedName>
        <fullName evidence="3">Integrase catalytic domain-containing protein</fullName>
    </recommendedName>
</protein>
<organism evidence="1 2">
    <name type="scientific">Araneus ventricosus</name>
    <name type="common">Orbweaver spider</name>
    <name type="synonym">Epeira ventricosa</name>
    <dbReference type="NCBI Taxonomy" id="182803"/>
    <lineage>
        <taxon>Eukaryota</taxon>
        <taxon>Metazoa</taxon>
        <taxon>Ecdysozoa</taxon>
        <taxon>Arthropoda</taxon>
        <taxon>Chelicerata</taxon>
        <taxon>Arachnida</taxon>
        <taxon>Araneae</taxon>
        <taxon>Araneomorphae</taxon>
        <taxon>Entelegynae</taxon>
        <taxon>Araneoidea</taxon>
        <taxon>Araneidae</taxon>
        <taxon>Araneus</taxon>
    </lineage>
</organism>
<name>A0A4Y2G0Y0_ARAVE</name>
<evidence type="ECO:0000313" key="2">
    <source>
        <dbReference type="Proteomes" id="UP000499080"/>
    </source>
</evidence>
<evidence type="ECO:0000313" key="1">
    <source>
        <dbReference type="EMBL" id="GBM46279.1"/>
    </source>
</evidence>
<sequence length="173" mass="19201">MRKLNFISQFTTNIVHIPDPENVAADVMSRVSAITFPSKIVYVAIAEAQNTNQELSRLMASQISLQFKKVTLLNSRLIPGPSIRVLTVWCSQQNVRCPKSRITGYHPQANGMVEELQRPLKSSVKCHATESWTEVQPIILLGLRASLKEDAQCTLAELVSGTAVRLPGEKFDV</sequence>
<reference evidence="1 2" key="1">
    <citation type="journal article" date="2019" name="Sci. Rep.">
        <title>Orb-weaving spider Araneus ventricosus genome elucidates the spidroin gene catalogue.</title>
        <authorList>
            <person name="Kono N."/>
            <person name="Nakamura H."/>
            <person name="Ohtoshi R."/>
            <person name="Moran D.A.P."/>
            <person name="Shinohara A."/>
            <person name="Yoshida Y."/>
            <person name="Fujiwara M."/>
            <person name="Mori M."/>
            <person name="Tomita M."/>
            <person name="Arakawa K."/>
        </authorList>
    </citation>
    <scope>NUCLEOTIDE SEQUENCE [LARGE SCALE GENOMIC DNA]</scope>
</reference>
<dbReference type="GO" id="GO:0003676">
    <property type="term" value="F:nucleic acid binding"/>
    <property type="evidence" value="ECO:0007669"/>
    <property type="project" value="InterPro"/>
</dbReference>
<dbReference type="InterPro" id="IPR036397">
    <property type="entry name" value="RNaseH_sf"/>
</dbReference>
<dbReference type="Gene3D" id="3.30.420.10">
    <property type="entry name" value="Ribonuclease H-like superfamily/Ribonuclease H"/>
    <property type="match status" value="1"/>
</dbReference>
<accession>A0A4Y2G0Y0</accession>
<dbReference type="PANTHER" id="PTHR38681">
    <property type="entry name" value="RETROVIRUS-RELATED POL POLYPROTEIN FROM TRANSPOSON 412-LIKE PROTEIN-RELATED"/>
    <property type="match status" value="1"/>
</dbReference>
<evidence type="ECO:0008006" key="3">
    <source>
        <dbReference type="Google" id="ProtNLM"/>
    </source>
</evidence>
<dbReference type="Proteomes" id="UP000499080">
    <property type="component" value="Unassembled WGS sequence"/>
</dbReference>
<comment type="caution">
    <text evidence="1">The sequence shown here is derived from an EMBL/GenBank/DDBJ whole genome shotgun (WGS) entry which is preliminary data.</text>
</comment>
<dbReference type="AlphaFoldDB" id="A0A4Y2G0Y0"/>